<sequence>MSTTDIALVALQTRDAGSKPGTRGPHLNLFSGGLPKVQKAEAAPATAAERVEAFAKTRKMTADATKVLTIVVESYERTGTPVRMDGFEIAAKTGLTFERVDAIRSELLCASVLRVRSDNPFGIDGLIPGDAWNRRP</sequence>
<reference evidence="1" key="2">
    <citation type="submission" date="2021-08" db="EMBL/GenBank/DDBJ databases">
        <authorList>
            <person name="Tani A."/>
            <person name="Ola A."/>
            <person name="Ogura Y."/>
            <person name="Katsura K."/>
            <person name="Hayashi T."/>
        </authorList>
    </citation>
    <scope>NUCLEOTIDE SEQUENCE</scope>
    <source>
        <strain evidence="1">DSM 19015</strain>
    </source>
</reference>
<dbReference type="RefSeq" id="WP_238246379.1">
    <property type="nucleotide sequence ID" value="NZ_BPQP01000087.1"/>
</dbReference>
<evidence type="ECO:0000313" key="2">
    <source>
        <dbReference type="Proteomes" id="UP001055125"/>
    </source>
</evidence>
<reference evidence="1" key="1">
    <citation type="journal article" date="2021" name="Front. Microbiol.">
        <title>Comprehensive Comparative Genomics and Phenotyping of Methylobacterium Species.</title>
        <authorList>
            <person name="Alessa O."/>
            <person name="Ogura Y."/>
            <person name="Fujitani Y."/>
            <person name="Takami H."/>
            <person name="Hayashi T."/>
            <person name="Sahin N."/>
            <person name="Tani A."/>
        </authorList>
    </citation>
    <scope>NUCLEOTIDE SEQUENCE</scope>
    <source>
        <strain evidence="1">DSM 19015</strain>
    </source>
</reference>
<comment type="caution">
    <text evidence="1">The sequence shown here is derived from an EMBL/GenBank/DDBJ whole genome shotgun (WGS) entry which is preliminary data.</text>
</comment>
<accession>A0ABQ4S4A8</accession>
<dbReference type="EMBL" id="BPQP01000087">
    <property type="protein sequence ID" value="GJD97303.1"/>
    <property type="molecule type" value="Genomic_DNA"/>
</dbReference>
<organism evidence="1 2">
    <name type="scientific">Methylobacterium iners</name>
    <dbReference type="NCBI Taxonomy" id="418707"/>
    <lineage>
        <taxon>Bacteria</taxon>
        <taxon>Pseudomonadati</taxon>
        <taxon>Pseudomonadota</taxon>
        <taxon>Alphaproteobacteria</taxon>
        <taxon>Hyphomicrobiales</taxon>
        <taxon>Methylobacteriaceae</taxon>
        <taxon>Methylobacterium</taxon>
    </lineage>
</organism>
<evidence type="ECO:0000313" key="1">
    <source>
        <dbReference type="EMBL" id="GJD97303.1"/>
    </source>
</evidence>
<name>A0ABQ4S4A8_9HYPH</name>
<gene>
    <name evidence="1" type="ORF">OCOJLMKI_4532</name>
</gene>
<dbReference type="Proteomes" id="UP001055125">
    <property type="component" value="Unassembled WGS sequence"/>
</dbReference>
<protein>
    <submittedName>
        <fullName evidence="1">Uncharacterized protein</fullName>
    </submittedName>
</protein>
<keyword evidence="2" id="KW-1185">Reference proteome</keyword>
<proteinExistence type="predicted"/>